<dbReference type="GeneID" id="112692863"/>
<organism evidence="2 3">
    <name type="scientific">Sipha flava</name>
    <name type="common">yellow sugarcane aphid</name>
    <dbReference type="NCBI Taxonomy" id="143950"/>
    <lineage>
        <taxon>Eukaryota</taxon>
        <taxon>Metazoa</taxon>
        <taxon>Ecdysozoa</taxon>
        <taxon>Arthropoda</taxon>
        <taxon>Hexapoda</taxon>
        <taxon>Insecta</taxon>
        <taxon>Pterygota</taxon>
        <taxon>Neoptera</taxon>
        <taxon>Paraneoptera</taxon>
        <taxon>Hemiptera</taxon>
        <taxon>Sternorrhyncha</taxon>
        <taxon>Aphidomorpha</taxon>
        <taxon>Aphidoidea</taxon>
        <taxon>Aphididae</taxon>
        <taxon>Sipha</taxon>
    </lineage>
</organism>
<keyword evidence="2" id="KW-1185">Reference proteome</keyword>
<dbReference type="Pfam" id="PF14214">
    <property type="entry name" value="Helitron_like_N"/>
    <property type="match status" value="1"/>
</dbReference>
<evidence type="ECO:0000313" key="3">
    <source>
        <dbReference type="RefSeq" id="XP_025423463.1"/>
    </source>
</evidence>
<gene>
    <name evidence="3" type="primary">LOC112692863</name>
</gene>
<sequence>MVRPQEDNFILRCGKLFHQYAVDMYAKIESERLNYLRFNQAALRSEEYIHLQDAIVNDGDVNNIGRLTILPTTYIGSPRHMHQYTQDAMSYVSQTPTYRHDITARVFRQKLKALIDLIIELRVFGEVRCWMYSVEWQKRGLPHAHILIWLLRKITPDQIDSIISAEIPDEIADPELFEVVK</sequence>
<evidence type="ECO:0000313" key="2">
    <source>
        <dbReference type="Proteomes" id="UP000694846"/>
    </source>
</evidence>
<dbReference type="PANTHER" id="PTHR45786:SF74">
    <property type="entry name" value="ATP-DEPENDENT DNA HELICASE"/>
    <property type="match status" value="1"/>
</dbReference>
<dbReference type="PANTHER" id="PTHR45786">
    <property type="entry name" value="DNA BINDING PROTEIN-LIKE"/>
    <property type="match status" value="1"/>
</dbReference>
<dbReference type="RefSeq" id="XP_025423463.1">
    <property type="nucleotide sequence ID" value="XM_025567678.1"/>
</dbReference>
<dbReference type="Proteomes" id="UP000694846">
    <property type="component" value="Unplaced"/>
</dbReference>
<name>A0A8B8GK96_9HEMI</name>
<dbReference type="InterPro" id="IPR025476">
    <property type="entry name" value="Helitron_helicase-like"/>
</dbReference>
<feature type="domain" description="Helitron helicase-like" evidence="1">
    <location>
        <begin position="5"/>
        <end position="94"/>
    </location>
</feature>
<evidence type="ECO:0000259" key="1">
    <source>
        <dbReference type="Pfam" id="PF14214"/>
    </source>
</evidence>
<protein>
    <submittedName>
        <fullName evidence="3">Uncharacterized protein LOC112692863</fullName>
    </submittedName>
</protein>
<dbReference type="OrthoDB" id="6610253at2759"/>
<reference evidence="3" key="1">
    <citation type="submission" date="2025-08" db="UniProtKB">
        <authorList>
            <consortium name="RefSeq"/>
        </authorList>
    </citation>
    <scope>IDENTIFICATION</scope>
    <source>
        <tissue evidence="3">Whole body</tissue>
    </source>
</reference>
<dbReference type="AlphaFoldDB" id="A0A8B8GK96"/>
<proteinExistence type="predicted"/>
<accession>A0A8B8GK96</accession>